<comment type="cofactor">
    <cofactor evidence="1">
        <name>Mn(2+)</name>
        <dbReference type="ChEBI" id="CHEBI:29035"/>
    </cofactor>
</comment>
<dbReference type="Pfam" id="PF09412">
    <property type="entry name" value="XendoU"/>
    <property type="match status" value="1"/>
</dbReference>
<evidence type="ECO:0000256" key="1">
    <source>
        <dbReference type="ARBA" id="ARBA00001936"/>
    </source>
</evidence>
<dbReference type="PROSITE" id="PS51959">
    <property type="entry name" value="ENDOU"/>
    <property type="match status" value="1"/>
</dbReference>
<evidence type="ECO:0000256" key="4">
    <source>
        <dbReference type="ARBA" id="ARBA00022722"/>
    </source>
</evidence>
<dbReference type="InterPro" id="IPR018998">
    <property type="entry name" value="EndoU_C"/>
</dbReference>
<evidence type="ECO:0000313" key="13">
    <source>
        <dbReference type="EMBL" id="CAK0809862.1"/>
    </source>
</evidence>
<dbReference type="SUPFAM" id="SSF142877">
    <property type="entry name" value="EndoU-like"/>
    <property type="match status" value="1"/>
</dbReference>
<evidence type="ECO:0000256" key="5">
    <source>
        <dbReference type="ARBA" id="ARBA00022723"/>
    </source>
</evidence>
<accession>A0ABN9QW01</accession>
<dbReference type="PANTHER" id="PTHR12439:SF11">
    <property type="entry name" value="URIDYLATE-SPECIFIC ENDORIBONUCLEASE"/>
    <property type="match status" value="1"/>
</dbReference>
<comment type="caution">
    <text evidence="13">The sequence shown here is derived from an EMBL/GenBank/DDBJ whole genome shotgun (WGS) entry which is preliminary data.</text>
</comment>
<dbReference type="InterPro" id="IPR039787">
    <property type="entry name" value="ENDOU"/>
</dbReference>
<evidence type="ECO:0000256" key="7">
    <source>
        <dbReference type="ARBA" id="ARBA00022801"/>
    </source>
</evidence>
<keyword evidence="7" id="KW-0378">Hydrolase</keyword>
<keyword evidence="8" id="KW-0694">RNA-binding</keyword>
<dbReference type="PANTHER" id="PTHR12439">
    <property type="entry name" value="PLACENTAL PROTEIN 11-RELATED"/>
    <property type="match status" value="1"/>
</dbReference>
<evidence type="ECO:0000259" key="12">
    <source>
        <dbReference type="PROSITE" id="PS51959"/>
    </source>
</evidence>
<keyword evidence="9" id="KW-0464">Manganese</keyword>
<dbReference type="InterPro" id="IPR037227">
    <property type="entry name" value="EndoU-like"/>
</dbReference>
<feature type="non-terminal residue" evidence="13">
    <location>
        <position position="1"/>
    </location>
</feature>
<evidence type="ECO:0000256" key="11">
    <source>
        <dbReference type="SAM" id="MobiDB-lite"/>
    </source>
</evidence>
<evidence type="ECO:0000256" key="6">
    <source>
        <dbReference type="ARBA" id="ARBA00022759"/>
    </source>
</evidence>
<evidence type="ECO:0000256" key="9">
    <source>
        <dbReference type="ARBA" id="ARBA00023211"/>
    </source>
</evidence>
<protein>
    <recommendedName>
        <fullName evidence="12">EndoU domain-containing protein</fullName>
    </recommendedName>
</protein>
<evidence type="ECO:0000256" key="2">
    <source>
        <dbReference type="ARBA" id="ARBA00010168"/>
    </source>
</evidence>
<dbReference type="EMBL" id="CAUYUJ010004503">
    <property type="protein sequence ID" value="CAK0809862.1"/>
    <property type="molecule type" value="Genomic_DNA"/>
</dbReference>
<evidence type="ECO:0000256" key="8">
    <source>
        <dbReference type="ARBA" id="ARBA00022884"/>
    </source>
</evidence>
<dbReference type="Proteomes" id="UP001189429">
    <property type="component" value="Unassembled WGS sequence"/>
</dbReference>
<comment type="similarity">
    <text evidence="2">Belongs to the ENDOU family.</text>
</comment>
<sequence length="668" mass="72456">VAYSFIGEAASAGIAEYTATGDFAAVARGAAARRQALVERVAEELRSGKADVASVRVSGGLRAREGRALRRGGRGRVRRAVGLRRGPGVRRRGPAGPGGPGRRRRGRLGGGEERPPGGPRGQGYPAAPTQPRARGPDAAALRPLFARVLPHVFARPTFFALLDVFEVFRRRGGRGSSQAYSGEDRSRIEAFLDTIDRTPVMKRCRAEAANLKGRALSGGEWRAVLWRIWFELPSEGRCGFEHVFVGEASVDARGREVVGGLHNWFKFYLEEQRGAAQYLGQRYPGRGKAAAGLNPRFVSGCFTWDLEGRHLVKDVGGFFVGVSPEWQVAVATTAFLETAAPGVALLRKWSRDPASRDEGFVRVAKFGTHVYRLAVYRGEGERLTTFYATQLGRWDARARAELDEQLTTSELQQRLPAVLVLHGFADEPELLACAASVAASGALTLREAWGRRAEESINKHARVYIELRDRMTTIESQLIAGFGEAKEKALLANILEAQSPVDSASTRRSLPSLARRSKGKSSSSSNGRFTGGCIYENCADPCNAWICVLRPPTLARDMLRNMHTQVLPRLPSHIKPPTEVNTHDLHKALSVSFGNATDAKAFLDSVKTNGLAFKTGILFFTKNGEVTIVPALVGELDSPATIAPDSAAFESLLTGEEQTAAMATSVLE</sequence>
<keyword evidence="5" id="KW-0479">Metal-binding</keyword>
<keyword evidence="14" id="KW-1185">Reference proteome</keyword>
<comment type="subunit">
    <text evidence="3">Monomer.</text>
</comment>
<feature type="region of interest" description="Disordered" evidence="11">
    <location>
        <begin position="505"/>
        <end position="526"/>
    </location>
</feature>
<reference evidence="13" key="1">
    <citation type="submission" date="2023-10" db="EMBL/GenBank/DDBJ databases">
        <authorList>
            <person name="Chen Y."/>
            <person name="Shah S."/>
            <person name="Dougan E. K."/>
            <person name="Thang M."/>
            <person name="Chan C."/>
        </authorList>
    </citation>
    <scope>NUCLEOTIDE SEQUENCE [LARGE SCALE GENOMIC DNA]</scope>
</reference>
<feature type="domain" description="EndoU" evidence="12">
    <location>
        <begin position="97"/>
        <end position="392"/>
    </location>
</feature>
<evidence type="ECO:0000256" key="10">
    <source>
        <dbReference type="ARBA" id="ARBA00023239"/>
    </source>
</evidence>
<feature type="region of interest" description="Disordered" evidence="11">
    <location>
        <begin position="67"/>
        <end position="136"/>
    </location>
</feature>
<keyword evidence="10" id="KW-0456">Lyase</keyword>
<name>A0ABN9QW01_9DINO</name>
<proteinExistence type="inferred from homology"/>
<organism evidence="13 14">
    <name type="scientific">Prorocentrum cordatum</name>
    <dbReference type="NCBI Taxonomy" id="2364126"/>
    <lineage>
        <taxon>Eukaryota</taxon>
        <taxon>Sar</taxon>
        <taxon>Alveolata</taxon>
        <taxon>Dinophyceae</taxon>
        <taxon>Prorocentrales</taxon>
        <taxon>Prorocentraceae</taxon>
        <taxon>Prorocentrum</taxon>
    </lineage>
</organism>
<keyword evidence="4" id="KW-0540">Nuclease</keyword>
<evidence type="ECO:0000256" key="3">
    <source>
        <dbReference type="ARBA" id="ARBA00011245"/>
    </source>
</evidence>
<evidence type="ECO:0000313" key="14">
    <source>
        <dbReference type="Proteomes" id="UP001189429"/>
    </source>
</evidence>
<feature type="compositionally biased region" description="Basic residues" evidence="11">
    <location>
        <begin position="69"/>
        <end position="93"/>
    </location>
</feature>
<dbReference type="CDD" id="cd21159">
    <property type="entry name" value="XendoU"/>
    <property type="match status" value="1"/>
</dbReference>
<gene>
    <name evidence="13" type="ORF">PCOR1329_LOCUS14996</name>
</gene>
<keyword evidence="6" id="KW-0255">Endonuclease</keyword>